<evidence type="ECO:0000313" key="3">
    <source>
        <dbReference type="Proteomes" id="UP000321393"/>
    </source>
</evidence>
<feature type="region of interest" description="Disordered" evidence="1">
    <location>
        <begin position="1"/>
        <end position="21"/>
    </location>
</feature>
<reference evidence="2 3" key="1">
    <citation type="submission" date="2019-08" db="EMBL/GenBank/DDBJ databases">
        <title>Draft genome sequences of two oriental melons (Cucumis melo L. var makuwa).</title>
        <authorList>
            <person name="Kwon S.-Y."/>
        </authorList>
    </citation>
    <scope>NUCLEOTIDE SEQUENCE [LARGE SCALE GENOMIC DNA]</scope>
    <source>
        <strain evidence="3">cv. SW 3</strain>
        <tissue evidence="2">Leaf</tissue>
    </source>
</reference>
<name>A0A5A7U711_CUCMM</name>
<proteinExistence type="predicted"/>
<organism evidence="2 3">
    <name type="scientific">Cucumis melo var. makuwa</name>
    <name type="common">Oriental melon</name>
    <dbReference type="NCBI Taxonomy" id="1194695"/>
    <lineage>
        <taxon>Eukaryota</taxon>
        <taxon>Viridiplantae</taxon>
        <taxon>Streptophyta</taxon>
        <taxon>Embryophyta</taxon>
        <taxon>Tracheophyta</taxon>
        <taxon>Spermatophyta</taxon>
        <taxon>Magnoliopsida</taxon>
        <taxon>eudicotyledons</taxon>
        <taxon>Gunneridae</taxon>
        <taxon>Pentapetalae</taxon>
        <taxon>rosids</taxon>
        <taxon>fabids</taxon>
        <taxon>Cucurbitales</taxon>
        <taxon>Cucurbitaceae</taxon>
        <taxon>Benincaseae</taxon>
        <taxon>Cucumis</taxon>
    </lineage>
</organism>
<protein>
    <submittedName>
        <fullName evidence="2">Zinc finger protein ZPR1-like protein</fullName>
    </submittedName>
</protein>
<dbReference type="OrthoDB" id="1921870at2759"/>
<gene>
    <name evidence="2" type="ORF">E6C27_scaffold511G00150</name>
</gene>
<sequence>MLELQSQPTQEGSQSLTGDEICETILGRRPSYSKGLGWGTKPKFQYAAGSSSSPSIK</sequence>
<comment type="caution">
    <text evidence="2">The sequence shown here is derived from an EMBL/GenBank/DDBJ whole genome shotgun (WGS) entry which is preliminary data.</text>
</comment>
<dbReference type="EMBL" id="SSTE01011342">
    <property type="protein sequence ID" value="KAA0051078.1"/>
    <property type="molecule type" value="Genomic_DNA"/>
</dbReference>
<accession>A0A5A7U711</accession>
<evidence type="ECO:0000313" key="2">
    <source>
        <dbReference type="EMBL" id="KAA0051078.1"/>
    </source>
</evidence>
<evidence type="ECO:0000256" key="1">
    <source>
        <dbReference type="SAM" id="MobiDB-lite"/>
    </source>
</evidence>
<dbReference type="AlphaFoldDB" id="A0A5A7U711"/>
<feature type="compositionally biased region" description="Polar residues" evidence="1">
    <location>
        <begin position="1"/>
        <end position="17"/>
    </location>
</feature>
<dbReference type="Proteomes" id="UP000321393">
    <property type="component" value="Unassembled WGS sequence"/>
</dbReference>